<dbReference type="Proteomes" id="UP000240883">
    <property type="component" value="Unassembled WGS sequence"/>
</dbReference>
<dbReference type="PANTHER" id="PTHR43671:SF13">
    <property type="entry name" value="SERINE_THREONINE-PROTEIN KINASE NEK2"/>
    <property type="match status" value="1"/>
</dbReference>
<accession>A0A2T2NIM8</accession>
<dbReference type="GO" id="GO:0004674">
    <property type="term" value="F:protein serine/threonine kinase activity"/>
    <property type="evidence" value="ECO:0007669"/>
    <property type="project" value="UniProtKB-EC"/>
</dbReference>
<evidence type="ECO:0000256" key="3">
    <source>
        <dbReference type="ARBA" id="ARBA00022741"/>
    </source>
</evidence>
<evidence type="ECO:0000313" key="8">
    <source>
        <dbReference type="EMBL" id="PSN65283.1"/>
    </source>
</evidence>
<gene>
    <name evidence="8" type="ORF">BS50DRAFT_622541</name>
</gene>
<keyword evidence="5" id="KW-0067">ATP-binding</keyword>
<dbReference type="InterPro" id="IPR008271">
    <property type="entry name" value="Ser/Thr_kinase_AS"/>
</dbReference>
<dbReference type="GO" id="GO:0005524">
    <property type="term" value="F:ATP binding"/>
    <property type="evidence" value="ECO:0007669"/>
    <property type="project" value="UniProtKB-KW"/>
</dbReference>
<evidence type="ECO:0000256" key="6">
    <source>
        <dbReference type="SAM" id="MobiDB-lite"/>
    </source>
</evidence>
<protein>
    <recommendedName>
        <fullName evidence="1">non-specific serine/threonine protein kinase</fullName>
        <ecNumber evidence="1">2.7.11.1</ecNumber>
    </recommendedName>
</protein>
<keyword evidence="4 8" id="KW-0418">Kinase</keyword>
<dbReference type="EMBL" id="KZ678137">
    <property type="protein sequence ID" value="PSN65283.1"/>
    <property type="molecule type" value="Genomic_DNA"/>
</dbReference>
<dbReference type="PROSITE" id="PS00108">
    <property type="entry name" value="PROTEIN_KINASE_ST"/>
    <property type="match status" value="1"/>
</dbReference>
<dbReference type="PANTHER" id="PTHR43671">
    <property type="entry name" value="SERINE/THREONINE-PROTEIN KINASE NEK"/>
    <property type="match status" value="1"/>
</dbReference>
<keyword evidence="3" id="KW-0547">Nucleotide-binding</keyword>
<evidence type="ECO:0000256" key="4">
    <source>
        <dbReference type="ARBA" id="ARBA00022777"/>
    </source>
</evidence>
<dbReference type="EC" id="2.7.11.1" evidence="1"/>
<name>A0A2T2NIM8_CORCC</name>
<dbReference type="InterPro" id="IPR000719">
    <property type="entry name" value="Prot_kinase_dom"/>
</dbReference>
<dbReference type="STRING" id="1448308.A0A2T2NIM8"/>
<dbReference type="Gene3D" id="1.10.510.10">
    <property type="entry name" value="Transferase(Phosphotransferase) domain 1"/>
    <property type="match status" value="1"/>
</dbReference>
<proteinExistence type="predicted"/>
<dbReference type="AlphaFoldDB" id="A0A2T2NIM8"/>
<evidence type="ECO:0000256" key="1">
    <source>
        <dbReference type="ARBA" id="ARBA00012513"/>
    </source>
</evidence>
<feature type="region of interest" description="Disordered" evidence="6">
    <location>
        <begin position="99"/>
        <end position="153"/>
    </location>
</feature>
<reference evidence="8 9" key="1">
    <citation type="journal article" date="2018" name="Front. Microbiol.">
        <title>Genome-Wide Analysis of Corynespora cassiicola Leaf Fall Disease Putative Effectors.</title>
        <authorList>
            <person name="Lopez D."/>
            <person name="Ribeiro S."/>
            <person name="Label P."/>
            <person name="Fumanal B."/>
            <person name="Venisse J.S."/>
            <person name="Kohler A."/>
            <person name="de Oliveira R.R."/>
            <person name="Labutti K."/>
            <person name="Lipzen A."/>
            <person name="Lail K."/>
            <person name="Bauer D."/>
            <person name="Ohm R.A."/>
            <person name="Barry K.W."/>
            <person name="Spatafora J."/>
            <person name="Grigoriev I.V."/>
            <person name="Martin F.M."/>
            <person name="Pujade-Renaud V."/>
        </authorList>
    </citation>
    <scope>NUCLEOTIDE SEQUENCE [LARGE SCALE GENOMIC DNA]</scope>
    <source>
        <strain evidence="8 9">Philippines</strain>
    </source>
</reference>
<dbReference type="InterPro" id="IPR050660">
    <property type="entry name" value="NEK_Ser/Thr_kinase"/>
</dbReference>
<evidence type="ECO:0000259" key="7">
    <source>
        <dbReference type="PROSITE" id="PS50011"/>
    </source>
</evidence>
<evidence type="ECO:0000256" key="5">
    <source>
        <dbReference type="ARBA" id="ARBA00022840"/>
    </source>
</evidence>
<dbReference type="PROSITE" id="PS50011">
    <property type="entry name" value="PROTEIN_KINASE_DOM"/>
    <property type="match status" value="1"/>
</dbReference>
<dbReference type="SMART" id="SM00220">
    <property type="entry name" value="S_TKc"/>
    <property type="match status" value="1"/>
</dbReference>
<evidence type="ECO:0000256" key="2">
    <source>
        <dbReference type="ARBA" id="ARBA00022679"/>
    </source>
</evidence>
<keyword evidence="2" id="KW-0808">Transferase</keyword>
<dbReference type="Pfam" id="PF00069">
    <property type="entry name" value="Pkinase"/>
    <property type="match status" value="1"/>
</dbReference>
<organism evidence="8 9">
    <name type="scientific">Corynespora cassiicola Philippines</name>
    <dbReference type="NCBI Taxonomy" id="1448308"/>
    <lineage>
        <taxon>Eukaryota</taxon>
        <taxon>Fungi</taxon>
        <taxon>Dikarya</taxon>
        <taxon>Ascomycota</taxon>
        <taxon>Pezizomycotina</taxon>
        <taxon>Dothideomycetes</taxon>
        <taxon>Pleosporomycetidae</taxon>
        <taxon>Pleosporales</taxon>
        <taxon>Corynesporascaceae</taxon>
        <taxon>Corynespora</taxon>
    </lineage>
</organism>
<dbReference type="OrthoDB" id="310217at2759"/>
<dbReference type="InterPro" id="IPR011009">
    <property type="entry name" value="Kinase-like_dom_sf"/>
</dbReference>
<dbReference type="SUPFAM" id="SSF56112">
    <property type="entry name" value="Protein kinase-like (PK-like)"/>
    <property type="match status" value="1"/>
</dbReference>
<feature type="domain" description="Protein kinase" evidence="7">
    <location>
        <begin position="182"/>
        <end position="495"/>
    </location>
</feature>
<keyword evidence="9" id="KW-1185">Reference proteome</keyword>
<evidence type="ECO:0000313" key="9">
    <source>
        <dbReference type="Proteomes" id="UP000240883"/>
    </source>
</evidence>
<sequence length="542" mass="62148">MELPVDPPADMKGKELGRYWELTSDEQRIGYLEYRAVVGLQKPKTQKHVLMRWWSGLREEDQQTHIDTALRNVNPEISGNPDDSQDLFEDDSQDLFEDDSQEDDYAVQAGGGLGKAGPGKIHPMDRRAPPGGIGLRVKGLEKSLPPQIPDPSQEIDYEADHILEEISTAISTQGNGWSWRFFRELYNLGPNTAGCYNVVALYVLVDENRIVHDRIAVKRHISQSRKDLPEQRTEFDVGQLMQFCKHCLRYRARSESETEPVVMTYSEYCEHGDLKTIYNHYVNDSSRRQVPEPFVWYFLLGLSEALYALNTGHCAANLEAGRITVDGTPREDWNAYVHGDIKLENVFLAIPEDPWLAYPRPLLGDFDSAMTENDRNSGRNLRSEFGTLYWQAPETLRADLFNNYPINDKTDIYSVGLVAWSLMHASMGKEASELRKMHVNEANFGLVKADTFPTDEGQFRWNGMYSHALTELVEKCLKLQQKDRPGFVELRQTVLDNIRRLPSMTGDFYPEEPARHLRLIFKRNAGFEIGDTVELPTKRRRK</sequence>